<gene>
    <name evidence="9" type="ORF">IFR04_006612</name>
</gene>
<dbReference type="Proteomes" id="UP000664132">
    <property type="component" value="Unassembled WGS sequence"/>
</dbReference>
<dbReference type="CDD" id="cd21175">
    <property type="entry name" value="LPMO_AA9"/>
    <property type="match status" value="1"/>
</dbReference>
<keyword evidence="5" id="KW-0325">Glycoprotein</keyword>
<evidence type="ECO:0000256" key="2">
    <source>
        <dbReference type="ARBA" id="ARBA00004613"/>
    </source>
</evidence>
<dbReference type="PANTHER" id="PTHR33353">
    <property type="entry name" value="PUTATIVE (AFU_ORTHOLOGUE AFUA_1G12560)-RELATED"/>
    <property type="match status" value="1"/>
</dbReference>
<evidence type="ECO:0000313" key="9">
    <source>
        <dbReference type="EMBL" id="KAG4420234.1"/>
    </source>
</evidence>
<dbReference type="InterPro" id="IPR005103">
    <property type="entry name" value="AA9_LPMO"/>
</dbReference>
<evidence type="ECO:0000256" key="1">
    <source>
        <dbReference type="ARBA" id="ARBA00001973"/>
    </source>
</evidence>
<keyword evidence="7" id="KW-0732">Signal</keyword>
<dbReference type="Pfam" id="PF03443">
    <property type="entry name" value="AA9"/>
    <property type="match status" value="1"/>
</dbReference>
<dbReference type="GO" id="GO:0005576">
    <property type="term" value="C:extracellular region"/>
    <property type="evidence" value="ECO:0007669"/>
    <property type="project" value="UniProtKB-SubCell"/>
</dbReference>
<keyword evidence="4" id="KW-1015">Disulfide bond</keyword>
<feature type="compositionally biased region" description="Polar residues" evidence="6">
    <location>
        <begin position="351"/>
        <end position="362"/>
    </location>
</feature>
<comment type="caution">
    <text evidence="9">The sequence shown here is derived from an EMBL/GenBank/DDBJ whole genome shotgun (WGS) entry which is preliminary data.</text>
</comment>
<protein>
    <recommendedName>
        <fullName evidence="8">Auxiliary Activity family 9 catalytic domain-containing protein</fullName>
    </recommendedName>
</protein>
<comment type="cofactor">
    <cofactor evidence="1">
        <name>Cu(2+)</name>
        <dbReference type="ChEBI" id="CHEBI:29036"/>
    </cofactor>
</comment>
<evidence type="ECO:0000256" key="5">
    <source>
        <dbReference type="ARBA" id="ARBA00023180"/>
    </source>
</evidence>
<evidence type="ECO:0000259" key="8">
    <source>
        <dbReference type="Pfam" id="PF03443"/>
    </source>
</evidence>
<evidence type="ECO:0000256" key="4">
    <source>
        <dbReference type="ARBA" id="ARBA00023157"/>
    </source>
</evidence>
<keyword evidence="10" id="KW-1185">Reference proteome</keyword>
<evidence type="ECO:0000256" key="3">
    <source>
        <dbReference type="ARBA" id="ARBA00022525"/>
    </source>
</evidence>
<accession>A0A8H7TIC7</accession>
<feature type="region of interest" description="Disordered" evidence="6">
    <location>
        <begin position="351"/>
        <end position="400"/>
    </location>
</feature>
<feature type="compositionally biased region" description="Basic residues" evidence="6">
    <location>
        <begin position="480"/>
        <end position="490"/>
    </location>
</feature>
<dbReference type="InterPro" id="IPR049892">
    <property type="entry name" value="AA9"/>
</dbReference>
<name>A0A8H7TIC7_9HELO</name>
<feature type="compositionally biased region" description="Low complexity" evidence="6">
    <location>
        <begin position="380"/>
        <end position="400"/>
    </location>
</feature>
<dbReference type="PANTHER" id="PTHR33353:SF34">
    <property type="entry name" value="ENDO-BETA-1,4-GLUCANASE D"/>
    <property type="match status" value="1"/>
</dbReference>
<comment type="subcellular location">
    <subcellularLocation>
        <location evidence="2">Secreted</location>
    </subcellularLocation>
</comment>
<feature type="domain" description="Auxiliary Activity family 9 catalytic" evidence="8">
    <location>
        <begin position="22"/>
        <end position="234"/>
    </location>
</feature>
<dbReference type="AlphaFoldDB" id="A0A8H7TIC7"/>
<feature type="compositionally biased region" description="Polar residues" evidence="6">
    <location>
        <begin position="444"/>
        <end position="455"/>
    </location>
</feature>
<evidence type="ECO:0000256" key="7">
    <source>
        <dbReference type="SAM" id="SignalP"/>
    </source>
</evidence>
<dbReference type="OrthoDB" id="4849160at2759"/>
<feature type="region of interest" description="Disordered" evidence="6">
    <location>
        <begin position="444"/>
        <end position="498"/>
    </location>
</feature>
<keyword evidence="3" id="KW-0964">Secreted</keyword>
<feature type="compositionally biased region" description="Low complexity" evidence="6">
    <location>
        <begin position="363"/>
        <end position="372"/>
    </location>
</feature>
<evidence type="ECO:0000313" key="10">
    <source>
        <dbReference type="Proteomes" id="UP000664132"/>
    </source>
</evidence>
<sequence length="515" mass="52306">MSFSKISALAGFVALASKVSAHGTVTGIVADGTYYVGYSANYQYMATQPVVVGWSTPEDTDNGFVSDYTSSDIICHKGATNAQTSATVKAGGTVELQWTTWPESHHGPVIDYLADCGGDCTTVDKTTLEFFKIDGVGLVDDTTIPGDWASDTLIANNNSWSVTIPSTIAPGNYVLRHEIIALHSAGTEGGAQNYPQCFNLEVTGSGTDAPTGTLGTSLYTATDPGILVNIYAAIASYVVPGPALYSGAVSASQGVVSATAVASSAVATSAATGVVTSSPAVVTSAPASAIPTTAPYSNSTLAAVSSKTRKSACKAKTSSAALGNASSLPAAVNVPGTSSLLTTSAESVTIPTSLPTSVESYESTPTQTSSGSTGSGSGTSSGSSPSTSGTSSSTSAPEGTTLNDLLSWISSFYNKYTGKTYTEASVARRHARDLAARQMDSFTETGSFSKPTGTFPSGAAHPSHFSQQHRPQGTGFAHASGHHHHHHGHAKPTGSFSAGAAFPTGKGAFFKHAGF</sequence>
<dbReference type="EMBL" id="JAFJYH010000088">
    <property type="protein sequence ID" value="KAG4420234.1"/>
    <property type="molecule type" value="Genomic_DNA"/>
</dbReference>
<reference evidence="9" key="1">
    <citation type="submission" date="2021-02" db="EMBL/GenBank/DDBJ databases">
        <title>Genome sequence Cadophora malorum strain M34.</title>
        <authorList>
            <person name="Stefanovic E."/>
            <person name="Vu D."/>
            <person name="Scully C."/>
            <person name="Dijksterhuis J."/>
            <person name="Roader J."/>
            <person name="Houbraken J."/>
        </authorList>
    </citation>
    <scope>NUCLEOTIDE SEQUENCE</scope>
    <source>
        <strain evidence="9">M34</strain>
    </source>
</reference>
<dbReference type="Gene3D" id="2.70.50.70">
    <property type="match status" value="1"/>
</dbReference>
<organism evidence="9 10">
    <name type="scientific">Cadophora malorum</name>
    <dbReference type="NCBI Taxonomy" id="108018"/>
    <lineage>
        <taxon>Eukaryota</taxon>
        <taxon>Fungi</taxon>
        <taxon>Dikarya</taxon>
        <taxon>Ascomycota</taxon>
        <taxon>Pezizomycotina</taxon>
        <taxon>Leotiomycetes</taxon>
        <taxon>Helotiales</taxon>
        <taxon>Ploettnerulaceae</taxon>
        <taxon>Cadophora</taxon>
    </lineage>
</organism>
<feature type="chain" id="PRO_5034112553" description="Auxiliary Activity family 9 catalytic domain-containing protein" evidence="7">
    <location>
        <begin position="22"/>
        <end position="515"/>
    </location>
</feature>
<feature type="signal peptide" evidence="7">
    <location>
        <begin position="1"/>
        <end position="21"/>
    </location>
</feature>
<evidence type="ECO:0000256" key="6">
    <source>
        <dbReference type="SAM" id="MobiDB-lite"/>
    </source>
</evidence>
<proteinExistence type="predicted"/>